<evidence type="ECO:0000256" key="2">
    <source>
        <dbReference type="ARBA" id="ARBA00012176"/>
    </source>
</evidence>
<sequence>MAFTPRGVVLALLPLLIAYLLGFEISSTAFSSSSERVLLVTAHPDDEVFFFAPTLIDLHKQGVETHSLCLSNGNADGLGSVRLEELDRSLDVLGVDKARRGVVESPHLQDNITAAWDLRAVADAVKPYVLKHGITTILTFDTQGVSSHPNHIAIPLGLAHLLTSPAFALSLRPSPVPRLYSLGTVPLPNKYIGPIAAILAKFDIGVAALMRRFGWDAPVDANLGLDMHVFVSGRDDYLRSLGAVKAHASQLVWFRWLYAAFSRYMWVNEWVEVKPAGN</sequence>
<proteinExistence type="inferred from homology"/>
<dbReference type="PANTHER" id="PTHR12993:SF11">
    <property type="entry name" value="N-ACETYLGLUCOSAMINYL-PHOSPHATIDYLINOSITOL DE-N-ACETYLASE"/>
    <property type="match status" value="1"/>
</dbReference>
<accession>A0A0C9SR30</accession>
<dbReference type="HOGENOM" id="CLU_034979_0_2_1"/>
<dbReference type="SUPFAM" id="SSF102588">
    <property type="entry name" value="LmbE-like"/>
    <property type="match status" value="1"/>
</dbReference>
<dbReference type="GO" id="GO:0006506">
    <property type="term" value="P:GPI anchor biosynthetic process"/>
    <property type="evidence" value="ECO:0007669"/>
    <property type="project" value="UniProtKB-UniPathway"/>
</dbReference>
<evidence type="ECO:0000256" key="1">
    <source>
        <dbReference type="ARBA" id="ARBA00006066"/>
    </source>
</evidence>
<dbReference type="Gene3D" id="3.40.50.10320">
    <property type="entry name" value="LmbE-like"/>
    <property type="match status" value="1"/>
</dbReference>
<dbReference type="EC" id="3.5.1.89" evidence="2"/>
<name>A0A0C9SR30_PLICR</name>
<feature type="signal peptide" evidence="3">
    <location>
        <begin position="1"/>
        <end position="22"/>
    </location>
</feature>
<protein>
    <recommendedName>
        <fullName evidence="2">N-acetylglucosaminylphosphatidylinositol deacetylase</fullName>
        <ecNumber evidence="2">3.5.1.89</ecNumber>
    </recommendedName>
</protein>
<dbReference type="OrthoDB" id="440160at2759"/>
<feature type="chain" id="PRO_5002213216" description="N-acetylglucosaminylphosphatidylinositol deacetylase" evidence="3">
    <location>
        <begin position="23"/>
        <end position="278"/>
    </location>
</feature>
<dbReference type="GO" id="GO:0000225">
    <property type="term" value="F:N-acetylglucosaminylphosphatidylinositol deacetylase activity"/>
    <property type="evidence" value="ECO:0007669"/>
    <property type="project" value="UniProtKB-EC"/>
</dbReference>
<evidence type="ECO:0000313" key="5">
    <source>
        <dbReference type="Proteomes" id="UP000053263"/>
    </source>
</evidence>
<dbReference type="Pfam" id="PF02585">
    <property type="entry name" value="PIG-L"/>
    <property type="match status" value="1"/>
</dbReference>
<dbReference type="InterPro" id="IPR003737">
    <property type="entry name" value="GlcNAc_PI_deacetylase-related"/>
</dbReference>
<keyword evidence="3" id="KW-0732">Signal</keyword>
<organism evidence="4 5">
    <name type="scientific">Plicaturopsis crispa FD-325 SS-3</name>
    <dbReference type="NCBI Taxonomy" id="944288"/>
    <lineage>
        <taxon>Eukaryota</taxon>
        <taxon>Fungi</taxon>
        <taxon>Dikarya</taxon>
        <taxon>Basidiomycota</taxon>
        <taxon>Agaricomycotina</taxon>
        <taxon>Agaricomycetes</taxon>
        <taxon>Agaricomycetidae</taxon>
        <taxon>Amylocorticiales</taxon>
        <taxon>Amylocorticiaceae</taxon>
        <taxon>Plicatura</taxon>
        <taxon>Plicaturopsis crispa</taxon>
    </lineage>
</organism>
<comment type="similarity">
    <text evidence="1">Belongs to the PIGL family.</text>
</comment>
<reference evidence="4 5" key="1">
    <citation type="submission" date="2014-06" db="EMBL/GenBank/DDBJ databases">
        <title>Evolutionary Origins and Diversification of the Mycorrhizal Mutualists.</title>
        <authorList>
            <consortium name="DOE Joint Genome Institute"/>
            <consortium name="Mycorrhizal Genomics Consortium"/>
            <person name="Kohler A."/>
            <person name="Kuo A."/>
            <person name="Nagy L.G."/>
            <person name="Floudas D."/>
            <person name="Copeland A."/>
            <person name="Barry K.W."/>
            <person name="Cichocki N."/>
            <person name="Veneault-Fourrey C."/>
            <person name="LaButti K."/>
            <person name="Lindquist E.A."/>
            <person name="Lipzen A."/>
            <person name="Lundell T."/>
            <person name="Morin E."/>
            <person name="Murat C."/>
            <person name="Riley R."/>
            <person name="Ohm R."/>
            <person name="Sun H."/>
            <person name="Tunlid A."/>
            <person name="Henrissat B."/>
            <person name="Grigoriev I.V."/>
            <person name="Hibbett D.S."/>
            <person name="Martin F."/>
        </authorList>
    </citation>
    <scope>NUCLEOTIDE SEQUENCE [LARGE SCALE GENOMIC DNA]</scope>
    <source>
        <strain evidence="4 5">FD-325 SS-3</strain>
    </source>
</reference>
<dbReference type="Proteomes" id="UP000053263">
    <property type="component" value="Unassembled WGS sequence"/>
</dbReference>
<keyword evidence="5" id="KW-1185">Reference proteome</keyword>
<dbReference type="InterPro" id="IPR024078">
    <property type="entry name" value="LmbE-like_dom_sf"/>
</dbReference>
<dbReference type="EMBL" id="KN832571">
    <property type="protein sequence ID" value="KII84272.1"/>
    <property type="molecule type" value="Genomic_DNA"/>
</dbReference>
<dbReference type="GO" id="GO:0005783">
    <property type="term" value="C:endoplasmic reticulum"/>
    <property type="evidence" value="ECO:0007669"/>
    <property type="project" value="TreeGrafter"/>
</dbReference>
<evidence type="ECO:0000256" key="3">
    <source>
        <dbReference type="SAM" id="SignalP"/>
    </source>
</evidence>
<dbReference type="PANTHER" id="PTHR12993">
    <property type="entry name" value="N-ACETYLGLUCOSAMINYL-PHOSPHATIDYLINOSITOL DE-N-ACETYLASE-RELATED"/>
    <property type="match status" value="1"/>
</dbReference>
<dbReference type="GO" id="GO:0016020">
    <property type="term" value="C:membrane"/>
    <property type="evidence" value="ECO:0007669"/>
    <property type="project" value="GOC"/>
</dbReference>
<dbReference type="UniPathway" id="UPA00196"/>
<gene>
    <name evidence="4" type="ORF">PLICRDRAFT_32348</name>
</gene>
<evidence type="ECO:0000313" key="4">
    <source>
        <dbReference type="EMBL" id="KII84272.1"/>
    </source>
</evidence>
<dbReference type="AlphaFoldDB" id="A0A0C9SR30"/>